<evidence type="ECO:0000313" key="1">
    <source>
        <dbReference type="Proteomes" id="UP000515163"/>
    </source>
</evidence>
<evidence type="ECO:0000313" key="2">
    <source>
        <dbReference type="RefSeq" id="XP_031548558.1"/>
    </source>
</evidence>
<name>A0A6P8GYE8_ACTTE</name>
<dbReference type="OrthoDB" id="5955414at2759"/>
<keyword evidence="1" id="KW-1185">Reference proteome</keyword>
<reference evidence="2" key="1">
    <citation type="submission" date="2025-08" db="UniProtKB">
        <authorList>
            <consortium name="RefSeq"/>
        </authorList>
    </citation>
    <scope>IDENTIFICATION</scope>
    <source>
        <tissue evidence="2">Tentacle</tissue>
    </source>
</reference>
<sequence length="123" mass="14430">MTVQIDWKAVFEMVVKWLSPKILDELTLDNTKTFIKVRVLLEIAISELSFLDHFSHSWFLYTWFCTWYSDKSTQLKPAATTEIFYESNSPALGRGYLKLKSEAFEAVRTTQSKDRDHLKEGRD</sequence>
<accession>A0A6P8GYE8</accession>
<dbReference type="AlphaFoldDB" id="A0A6P8GYE8"/>
<proteinExistence type="predicted"/>
<dbReference type="RefSeq" id="XP_031548558.1">
    <property type="nucleotide sequence ID" value="XM_031692698.1"/>
</dbReference>
<gene>
    <name evidence="2" type="primary">LOC116286233</name>
</gene>
<dbReference type="GeneID" id="116286233"/>
<organism evidence="1 2">
    <name type="scientific">Actinia tenebrosa</name>
    <name type="common">Australian red waratah sea anemone</name>
    <dbReference type="NCBI Taxonomy" id="6105"/>
    <lineage>
        <taxon>Eukaryota</taxon>
        <taxon>Metazoa</taxon>
        <taxon>Cnidaria</taxon>
        <taxon>Anthozoa</taxon>
        <taxon>Hexacorallia</taxon>
        <taxon>Actiniaria</taxon>
        <taxon>Actiniidae</taxon>
        <taxon>Actinia</taxon>
    </lineage>
</organism>
<dbReference type="Proteomes" id="UP000515163">
    <property type="component" value="Unplaced"/>
</dbReference>
<protein>
    <submittedName>
        <fullName evidence="2">Uncharacterized protein LOC116286233 isoform X2</fullName>
    </submittedName>
</protein>